<evidence type="ECO:0000313" key="3">
    <source>
        <dbReference type="Proteomes" id="UP000195437"/>
    </source>
</evidence>
<name>A0A1Y0IKD5_9BACL</name>
<organism evidence="2 3">
    <name type="scientific">Tumebacillus avium</name>
    <dbReference type="NCBI Taxonomy" id="1903704"/>
    <lineage>
        <taxon>Bacteria</taxon>
        <taxon>Bacillati</taxon>
        <taxon>Bacillota</taxon>
        <taxon>Bacilli</taxon>
        <taxon>Bacillales</taxon>
        <taxon>Alicyclobacillaceae</taxon>
        <taxon>Tumebacillus</taxon>
    </lineage>
</organism>
<dbReference type="EMBL" id="CP021434">
    <property type="protein sequence ID" value="ARU59824.1"/>
    <property type="molecule type" value="Genomic_DNA"/>
</dbReference>
<dbReference type="InterPro" id="IPR001296">
    <property type="entry name" value="Glyco_trans_1"/>
</dbReference>
<dbReference type="PANTHER" id="PTHR46660:SF2">
    <property type="entry name" value="GLYCOSYLTRANSFERASE 1 DOMAIN-CONTAINING PROTEIN 1"/>
    <property type="match status" value="1"/>
</dbReference>
<sequence>MNILIVLPPNQPSGGNWTYSGRLQRNLRPFGINITIKPLDQVSEPDFAAADIIHSYNAYVTGRHIVQHAKRHAKPFVLTMTGTDVNEHLGHPDTTETMTEAVDYASGIVFLTADAKERLATLRPSAADKSHVINLGIDLPEGAGKKRADFGLGDNEFLFLLVAGLRPVKRPLDAFEPLKQAHAKLPQVRFVLVGPVLDENVQAEVEAAFADSPFARYLGAVPYEEIADLYRASDVVMNTSSSEGLSHALLEAMSIGKPVLASDVPGNRDLIQDGENGFLYDSGAELTEKAIQLVTDADVREKLSQGSLRTIAEHYSLERERDTFLEMYRSICKAAPCV</sequence>
<dbReference type="KEGG" id="tum:CBW65_01220"/>
<dbReference type="Gene3D" id="3.40.50.2000">
    <property type="entry name" value="Glycogen Phosphorylase B"/>
    <property type="match status" value="2"/>
</dbReference>
<dbReference type="Proteomes" id="UP000195437">
    <property type="component" value="Chromosome"/>
</dbReference>
<evidence type="ECO:0000313" key="2">
    <source>
        <dbReference type="EMBL" id="ARU59824.1"/>
    </source>
</evidence>
<gene>
    <name evidence="2" type="ORF">CBW65_01220</name>
</gene>
<dbReference type="Pfam" id="PF00534">
    <property type="entry name" value="Glycos_transf_1"/>
    <property type="match status" value="1"/>
</dbReference>
<dbReference type="RefSeq" id="WP_087455212.1">
    <property type="nucleotide sequence ID" value="NZ_CP021434.1"/>
</dbReference>
<accession>A0A1Y0IKD5</accession>
<proteinExistence type="predicted"/>
<dbReference type="PANTHER" id="PTHR46660">
    <property type="match status" value="1"/>
</dbReference>
<evidence type="ECO:0000259" key="1">
    <source>
        <dbReference type="Pfam" id="PF00534"/>
    </source>
</evidence>
<dbReference type="CDD" id="cd03801">
    <property type="entry name" value="GT4_PimA-like"/>
    <property type="match status" value="1"/>
</dbReference>
<dbReference type="AlphaFoldDB" id="A0A1Y0IKD5"/>
<dbReference type="OrthoDB" id="9772485at2"/>
<protein>
    <recommendedName>
        <fullName evidence="1">Glycosyl transferase family 1 domain-containing protein</fullName>
    </recommendedName>
</protein>
<dbReference type="GO" id="GO:0016757">
    <property type="term" value="F:glycosyltransferase activity"/>
    <property type="evidence" value="ECO:0007669"/>
    <property type="project" value="InterPro"/>
</dbReference>
<reference evidence="3" key="1">
    <citation type="submission" date="2017-05" db="EMBL/GenBank/DDBJ databases">
        <authorList>
            <person name="Sung H."/>
        </authorList>
    </citation>
    <scope>NUCLEOTIDE SEQUENCE [LARGE SCALE GENOMIC DNA]</scope>
    <source>
        <strain evidence="3">AR23208</strain>
    </source>
</reference>
<dbReference type="SUPFAM" id="SSF53756">
    <property type="entry name" value="UDP-Glycosyltransferase/glycogen phosphorylase"/>
    <property type="match status" value="1"/>
</dbReference>
<dbReference type="InterPro" id="IPR052622">
    <property type="entry name" value="Glycosyltransferase_G1"/>
</dbReference>
<keyword evidence="3" id="KW-1185">Reference proteome</keyword>
<feature type="domain" description="Glycosyl transferase family 1" evidence="1">
    <location>
        <begin position="145"/>
        <end position="305"/>
    </location>
</feature>